<dbReference type="Proteomes" id="UP000823388">
    <property type="component" value="Chromosome 9N"/>
</dbReference>
<comment type="caution">
    <text evidence="2">The sequence shown here is derived from an EMBL/GenBank/DDBJ whole genome shotgun (WGS) entry which is preliminary data.</text>
</comment>
<gene>
    <name evidence="2" type="ORF">PVAP13_9NG522300</name>
</gene>
<dbReference type="PANTHER" id="PTHR37256">
    <property type="entry name" value="E1A-BINDING PROTEIN P400-LIKE"/>
    <property type="match status" value="1"/>
</dbReference>
<evidence type="ECO:0000313" key="2">
    <source>
        <dbReference type="EMBL" id="KAG2540183.1"/>
    </source>
</evidence>
<dbReference type="PANTHER" id="PTHR37256:SF1">
    <property type="entry name" value="MYB-LIKE PROTEIN A"/>
    <property type="match status" value="1"/>
</dbReference>
<proteinExistence type="predicted"/>
<feature type="region of interest" description="Disordered" evidence="1">
    <location>
        <begin position="116"/>
        <end position="171"/>
    </location>
</feature>
<organism evidence="2 3">
    <name type="scientific">Panicum virgatum</name>
    <name type="common">Blackwell switchgrass</name>
    <dbReference type="NCBI Taxonomy" id="38727"/>
    <lineage>
        <taxon>Eukaryota</taxon>
        <taxon>Viridiplantae</taxon>
        <taxon>Streptophyta</taxon>
        <taxon>Embryophyta</taxon>
        <taxon>Tracheophyta</taxon>
        <taxon>Spermatophyta</taxon>
        <taxon>Magnoliopsida</taxon>
        <taxon>Liliopsida</taxon>
        <taxon>Poales</taxon>
        <taxon>Poaceae</taxon>
        <taxon>PACMAD clade</taxon>
        <taxon>Panicoideae</taxon>
        <taxon>Panicodae</taxon>
        <taxon>Paniceae</taxon>
        <taxon>Panicinae</taxon>
        <taxon>Panicum</taxon>
        <taxon>Panicum sect. Hiantes</taxon>
    </lineage>
</organism>
<feature type="compositionally biased region" description="Low complexity" evidence="1">
    <location>
        <begin position="135"/>
        <end position="151"/>
    </location>
</feature>
<accession>A0A8T0MUI3</accession>
<evidence type="ECO:0000313" key="3">
    <source>
        <dbReference type="Proteomes" id="UP000823388"/>
    </source>
</evidence>
<sequence length="482" mass="53764">MTQRCVLSFLATLPASLPPQDHMTCIAKRITLHPNKLYVLPSTTLFIPPHPPGLHPTLLTHTSLCFLSEKENLISIARASEMRNHKLAPTPSSSSKNNKVEQPHLSGAYIRSLVKQLSSSSAARSKDHSTMGAKPHAQPQQEDQHQAQTAPPQQPHKKQVRRRLHTSRPYQERLLNMAEARREIVTALKIHRASMRQAKEQQQQQLMQLQLQQQQEVHHLVEEQSQAATRASAPMSYASYSDYLYNSPFSHFSSPSSYSSPLTYQTPAAPMVNSEHNLDHHLVPLPAQPLGLNLSFQGFNSFVGDDTKNSACSFDPPLLQPSPTSSYSLYSSPSVTMASHDLSAVTMENTSLAADASLHRVLDDEEMAAIYSIGQQHDIEWSDTMNLVTSAWWSKLFESIEDKGNATPGQEVGGAANTTEEDPLLVRMPGWFGDNLGHEANEESSSDVPRMHLNDYYHHNVDVSLPGMEIREIEGWNAEWFS</sequence>
<feature type="compositionally biased region" description="Basic residues" evidence="1">
    <location>
        <begin position="155"/>
        <end position="166"/>
    </location>
</feature>
<protein>
    <submittedName>
        <fullName evidence="2">Uncharacterized protein</fullName>
    </submittedName>
</protein>
<evidence type="ECO:0000256" key="1">
    <source>
        <dbReference type="SAM" id="MobiDB-lite"/>
    </source>
</evidence>
<reference evidence="2 3" key="1">
    <citation type="submission" date="2020-05" db="EMBL/GenBank/DDBJ databases">
        <title>WGS assembly of Panicum virgatum.</title>
        <authorList>
            <person name="Lovell J.T."/>
            <person name="Jenkins J."/>
            <person name="Shu S."/>
            <person name="Juenger T.E."/>
            <person name="Schmutz J."/>
        </authorList>
    </citation>
    <scope>NUCLEOTIDE SEQUENCE [LARGE SCALE GENOMIC DNA]</scope>
    <source>
        <strain evidence="3">cv. AP13</strain>
    </source>
</reference>
<dbReference type="EMBL" id="CM029054">
    <property type="protein sequence ID" value="KAG2540183.1"/>
    <property type="molecule type" value="Genomic_DNA"/>
</dbReference>
<dbReference type="OrthoDB" id="692030at2759"/>
<keyword evidence="3" id="KW-1185">Reference proteome</keyword>
<name>A0A8T0MUI3_PANVG</name>
<dbReference type="AlphaFoldDB" id="A0A8T0MUI3"/>